<evidence type="ECO:0000313" key="1">
    <source>
        <dbReference type="EMBL" id="EHJ62427.1"/>
    </source>
</evidence>
<comment type="caution">
    <text evidence="1">The sequence shown here is derived from an EMBL/GenBank/DDBJ whole genome shotgun (WGS) entry which is preliminary data.</text>
</comment>
<dbReference type="RefSeq" id="WP_007011475.1">
    <property type="nucleotide sequence ID" value="NZ_AGFM01000008.1"/>
</dbReference>
<keyword evidence="2" id="KW-1185">Reference proteome</keyword>
<sequence>MPIINRGGHEAVPAQDMCALFGEILGLTPEVTANYPERSQKRVEADNKRRMAITNPCKVHWRDGLGEMAEAHRAREMSGAG</sequence>
<organism evidence="1 2">
    <name type="scientific">Novosphingobium pentaromativorans US6-1</name>
    <dbReference type="NCBI Taxonomy" id="1088721"/>
    <lineage>
        <taxon>Bacteria</taxon>
        <taxon>Pseudomonadati</taxon>
        <taxon>Pseudomonadota</taxon>
        <taxon>Alphaproteobacteria</taxon>
        <taxon>Sphingomonadales</taxon>
        <taxon>Sphingomonadaceae</taxon>
        <taxon>Novosphingobium</taxon>
    </lineage>
</organism>
<dbReference type="KEGG" id="npn:JI59_17320"/>
<evidence type="ECO:0000313" key="2">
    <source>
        <dbReference type="Proteomes" id="UP000004030"/>
    </source>
</evidence>
<protein>
    <submittedName>
        <fullName evidence="1">Uncharacterized protein</fullName>
    </submittedName>
</protein>
<dbReference type="EMBL" id="AGFM01000008">
    <property type="protein sequence ID" value="EHJ62427.1"/>
    <property type="molecule type" value="Genomic_DNA"/>
</dbReference>
<gene>
    <name evidence="1" type="ORF">NSU_0558</name>
</gene>
<dbReference type="OrthoDB" id="9785845at2"/>
<reference evidence="1 2" key="1">
    <citation type="journal article" date="2012" name="J. Bacteriol.">
        <title>Genome sequence of benzo(a)pyrene-degrading bacterium Novosphingobium pentaromativorans US6-1.</title>
        <authorList>
            <person name="Luo Y.R."/>
            <person name="Kang S.G."/>
            <person name="Kim S.J."/>
            <person name="Kim M.R."/>
            <person name="Li N."/>
            <person name="Lee J.H."/>
            <person name="Kwon K.K."/>
        </authorList>
    </citation>
    <scope>NUCLEOTIDE SEQUENCE [LARGE SCALE GENOMIC DNA]</scope>
    <source>
        <strain evidence="1 2">US6-1</strain>
    </source>
</reference>
<dbReference type="Proteomes" id="UP000004030">
    <property type="component" value="Unassembled WGS sequence"/>
</dbReference>
<name>G6E887_9SPHN</name>
<dbReference type="PATRIC" id="fig|1088721.3.peg.548"/>
<dbReference type="AlphaFoldDB" id="G6E887"/>
<accession>G6E887</accession>
<proteinExistence type="predicted"/>